<accession>R7YHE1</accession>
<dbReference type="AlphaFoldDB" id="R7YHE1"/>
<dbReference type="OrthoDB" id="5121955at2759"/>
<gene>
    <name evidence="2" type="ORF">W97_00262</name>
</gene>
<dbReference type="InterPro" id="IPR039261">
    <property type="entry name" value="FNR_nucleotide-bd"/>
</dbReference>
<evidence type="ECO:0000259" key="1">
    <source>
        <dbReference type="Pfam" id="PF00175"/>
    </source>
</evidence>
<evidence type="ECO:0000313" key="3">
    <source>
        <dbReference type="Proteomes" id="UP000016924"/>
    </source>
</evidence>
<dbReference type="GO" id="GO:0016491">
    <property type="term" value="F:oxidoreductase activity"/>
    <property type="evidence" value="ECO:0007669"/>
    <property type="project" value="InterPro"/>
</dbReference>
<dbReference type="Proteomes" id="UP000016924">
    <property type="component" value="Unassembled WGS sequence"/>
</dbReference>
<dbReference type="Gene3D" id="3.40.50.80">
    <property type="entry name" value="Nucleotide-binding domain of ferredoxin-NADP reductase (FNR) module"/>
    <property type="match status" value="1"/>
</dbReference>
<protein>
    <recommendedName>
        <fullName evidence="1">Oxidoreductase FAD/NAD(P)-binding domain-containing protein</fullName>
    </recommendedName>
</protein>
<dbReference type="InterPro" id="IPR001433">
    <property type="entry name" value="OxRdtase_FAD/NAD-bd"/>
</dbReference>
<dbReference type="Pfam" id="PF00175">
    <property type="entry name" value="NAD_binding_1"/>
    <property type="match status" value="1"/>
</dbReference>
<dbReference type="RefSeq" id="XP_007776368.1">
    <property type="nucleotide sequence ID" value="XM_007778178.1"/>
</dbReference>
<proteinExistence type="predicted"/>
<organism evidence="2 3">
    <name type="scientific">Coniosporium apollinis (strain CBS 100218)</name>
    <name type="common">Rock-inhabiting black yeast</name>
    <dbReference type="NCBI Taxonomy" id="1168221"/>
    <lineage>
        <taxon>Eukaryota</taxon>
        <taxon>Fungi</taxon>
        <taxon>Dikarya</taxon>
        <taxon>Ascomycota</taxon>
        <taxon>Pezizomycotina</taxon>
        <taxon>Dothideomycetes</taxon>
        <taxon>Dothideomycetes incertae sedis</taxon>
        <taxon>Coniosporium</taxon>
    </lineage>
</organism>
<dbReference type="HOGENOM" id="CLU_1255909_0_0_1"/>
<feature type="domain" description="Oxidoreductase FAD/NAD(P)-binding" evidence="1">
    <location>
        <begin position="121"/>
        <end position="170"/>
    </location>
</feature>
<dbReference type="SUPFAM" id="SSF52343">
    <property type="entry name" value="Ferredoxin reductase-like, C-terminal NADP-linked domain"/>
    <property type="match status" value="1"/>
</dbReference>
<dbReference type="GeneID" id="19897573"/>
<keyword evidence="3" id="KW-1185">Reference proteome</keyword>
<sequence>MTKSVIFALPHELFSAFFLAGIILYRQARKFDPAAAEIGRASLDNCQIVLNEARESWDPGNWAMRIFEFLLSSSGGTDDAQNRQLVYVPRREKGGRHPRSLLPYGDFCLSDNNNNKSPVVLLSAGVGLTPMVSILDTLISSSSSSSSLPSRKIHFIYGARAFSDHISSVEKQQPVMRGIVFTGSPAAHEKRGVDFYHLDWVDLQKPRRSADLFLDNAQTG</sequence>
<dbReference type="EMBL" id="JH767554">
    <property type="protein sequence ID" value="EON61051.1"/>
    <property type="molecule type" value="Genomic_DNA"/>
</dbReference>
<evidence type="ECO:0000313" key="2">
    <source>
        <dbReference type="EMBL" id="EON61051.1"/>
    </source>
</evidence>
<reference evidence="3" key="1">
    <citation type="submission" date="2012-06" db="EMBL/GenBank/DDBJ databases">
        <title>The genome sequence of Coniosporium apollinis CBS 100218.</title>
        <authorList>
            <consortium name="The Broad Institute Genome Sequencing Platform"/>
            <person name="Cuomo C."/>
            <person name="Gorbushina A."/>
            <person name="Noack S."/>
            <person name="Walker B."/>
            <person name="Young S.K."/>
            <person name="Zeng Q."/>
            <person name="Gargeya S."/>
            <person name="Fitzgerald M."/>
            <person name="Haas B."/>
            <person name="Abouelleil A."/>
            <person name="Alvarado L."/>
            <person name="Arachchi H.M."/>
            <person name="Berlin A.M."/>
            <person name="Chapman S.B."/>
            <person name="Goldberg J."/>
            <person name="Griggs A."/>
            <person name="Gujja S."/>
            <person name="Hansen M."/>
            <person name="Howarth C."/>
            <person name="Imamovic A."/>
            <person name="Larimer J."/>
            <person name="McCowan C."/>
            <person name="Montmayeur A."/>
            <person name="Murphy C."/>
            <person name="Neiman D."/>
            <person name="Pearson M."/>
            <person name="Priest M."/>
            <person name="Roberts A."/>
            <person name="Saif S."/>
            <person name="Shea T."/>
            <person name="Sisk P."/>
            <person name="Sykes S."/>
            <person name="Wortman J."/>
            <person name="Nusbaum C."/>
            <person name="Birren B."/>
        </authorList>
    </citation>
    <scope>NUCLEOTIDE SEQUENCE [LARGE SCALE GENOMIC DNA]</scope>
    <source>
        <strain evidence="3">CBS 100218</strain>
    </source>
</reference>
<name>R7YHE1_CONA1</name>